<protein>
    <recommendedName>
        <fullName evidence="3">CopG family transcriptional regulator</fullName>
    </recommendedName>
</protein>
<accession>A0ABN6YC23</accession>
<evidence type="ECO:0000313" key="2">
    <source>
        <dbReference type="Proteomes" id="UP001321486"/>
    </source>
</evidence>
<sequence length="74" mass="8165">MAATKNRVFRIADELYAPAQDVALDHDDSLSDVVRLALAGYVESARNGTEGTDEFMRTLRRMSTSSMPVTPQFA</sequence>
<dbReference type="Proteomes" id="UP001321486">
    <property type="component" value="Plasmid pNBRC108728a"/>
</dbReference>
<geneLocation type="plasmid" evidence="1 2">
    <name>pNBRC108728a</name>
</geneLocation>
<dbReference type="EMBL" id="AP027733">
    <property type="protein sequence ID" value="BDZ52868.1"/>
    <property type="molecule type" value="Genomic_DNA"/>
</dbReference>
<name>A0ABN6YC23_9MICO</name>
<proteinExistence type="predicted"/>
<organism evidence="1 2">
    <name type="scientific">Frondihabitans sucicola</name>
    <dbReference type="NCBI Taxonomy" id="1268041"/>
    <lineage>
        <taxon>Bacteria</taxon>
        <taxon>Bacillati</taxon>
        <taxon>Actinomycetota</taxon>
        <taxon>Actinomycetes</taxon>
        <taxon>Micrococcales</taxon>
        <taxon>Microbacteriaceae</taxon>
        <taxon>Frondihabitans</taxon>
    </lineage>
</organism>
<keyword evidence="2" id="KW-1185">Reference proteome</keyword>
<gene>
    <name evidence="1" type="ORF">GCM10025867_51090</name>
</gene>
<keyword evidence="1" id="KW-0614">Plasmid</keyword>
<dbReference type="RefSeq" id="WP_286347150.1">
    <property type="nucleotide sequence ID" value="NZ_AP027733.1"/>
</dbReference>
<evidence type="ECO:0000313" key="1">
    <source>
        <dbReference type="EMBL" id="BDZ52868.1"/>
    </source>
</evidence>
<reference evidence="2" key="1">
    <citation type="journal article" date="2019" name="Int. J. Syst. Evol. Microbiol.">
        <title>The Global Catalogue of Microorganisms (GCM) 10K type strain sequencing project: providing services to taxonomists for standard genome sequencing and annotation.</title>
        <authorList>
            <consortium name="The Broad Institute Genomics Platform"/>
            <consortium name="The Broad Institute Genome Sequencing Center for Infectious Disease"/>
            <person name="Wu L."/>
            <person name="Ma J."/>
        </authorList>
    </citation>
    <scope>NUCLEOTIDE SEQUENCE [LARGE SCALE GENOMIC DNA]</scope>
    <source>
        <strain evidence="2">NBRC 108728</strain>
    </source>
</reference>
<evidence type="ECO:0008006" key="3">
    <source>
        <dbReference type="Google" id="ProtNLM"/>
    </source>
</evidence>